<comment type="function">
    <text evidence="8">Involved in male fertility. Required for manchette development and acrosome biogenesis during spermiogenesis. Binds in vitro to phospholipids, including phosphatidylinositol 3-phosphate (PtdIns(3)P), phosphatidylinositol 4,5-bisphosphate (PtdIns(4,5)P2), phosphatidylinositol 4-phosphate (PtdIns(4)P) and phosphatidic acid (PA). Contrary to other profilin family members, does not bind to actin in vitro.</text>
</comment>
<keyword evidence="7" id="KW-0446">Lipid-binding</keyword>
<dbReference type="SMART" id="SM00392">
    <property type="entry name" value="PROF"/>
    <property type="match status" value="1"/>
</dbReference>
<dbReference type="GO" id="GO:0007283">
    <property type="term" value="P:spermatogenesis"/>
    <property type="evidence" value="ECO:0007669"/>
    <property type="project" value="UniProtKB-KW"/>
</dbReference>
<dbReference type="FunFam" id="3.30.450.30:FF:000007">
    <property type="entry name" value="Profilin"/>
    <property type="match status" value="1"/>
</dbReference>
<organism evidence="10 11">
    <name type="scientific">Paramormyrops kingsleyae</name>
    <dbReference type="NCBI Taxonomy" id="1676925"/>
    <lineage>
        <taxon>Eukaryota</taxon>
        <taxon>Metazoa</taxon>
        <taxon>Chordata</taxon>
        <taxon>Craniata</taxon>
        <taxon>Vertebrata</taxon>
        <taxon>Euteleostomi</taxon>
        <taxon>Actinopterygii</taxon>
        <taxon>Neopterygii</taxon>
        <taxon>Teleostei</taxon>
        <taxon>Osteoglossocephala</taxon>
        <taxon>Osteoglossomorpha</taxon>
        <taxon>Osteoglossiformes</taxon>
        <taxon>Mormyridae</taxon>
        <taxon>Paramormyrops</taxon>
    </lineage>
</organism>
<reference evidence="10" key="2">
    <citation type="submission" date="2025-09" db="UniProtKB">
        <authorList>
            <consortium name="Ensembl"/>
        </authorList>
    </citation>
    <scope>IDENTIFICATION</scope>
</reference>
<keyword evidence="4" id="KW-0963">Cytoplasm</keyword>
<dbReference type="InterPro" id="IPR048278">
    <property type="entry name" value="PFN"/>
</dbReference>
<dbReference type="SUPFAM" id="SSF55770">
    <property type="entry name" value="Profilin (actin-binding protein)"/>
    <property type="match status" value="1"/>
</dbReference>
<dbReference type="STRING" id="1676925.ENSPKIP00000040033"/>
<reference evidence="10" key="1">
    <citation type="submission" date="2025-08" db="UniProtKB">
        <authorList>
            <consortium name="Ensembl"/>
        </authorList>
    </citation>
    <scope>IDENTIFICATION</scope>
</reference>
<evidence type="ECO:0000256" key="5">
    <source>
        <dbReference type="ARBA" id="ARBA00022782"/>
    </source>
</evidence>
<evidence type="ECO:0000256" key="1">
    <source>
        <dbReference type="ARBA" id="ARBA00004496"/>
    </source>
</evidence>
<comment type="similarity">
    <text evidence="2 9">Belongs to the profilin family.</text>
</comment>
<dbReference type="PANTHER" id="PTHR11604:SF2">
    <property type="entry name" value="PROFILIN-4"/>
    <property type="match status" value="1"/>
</dbReference>
<comment type="subcellular location">
    <subcellularLocation>
        <location evidence="1">Cytoplasm</location>
    </subcellularLocation>
</comment>
<dbReference type="AlphaFoldDB" id="A0A3B3TC87"/>
<keyword evidence="11" id="KW-1185">Reference proteome</keyword>
<evidence type="ECO:0000313" key="10">
    <source>
        <dbReference type="Ensembl" id="ENSPKIP00000040033.1"/>
    </source>
</evidence>
<evidence type="ECO:0000256" key="4">
    <source>
        <dbReference type="ARBA" id="ARBA00022490"/>
    </source>
</evidence>
<evidence type="ECO:0000256" key="6">
    <source>
        <dbReference type="ARBA" id="ARBA00022871"/>
    </source>
</evidence>
<keyword evidence="5" id="KW-0221">Differentiation</keyword>
<evidence type="ECO:0000256" key="8">
    <source>
        <dbReference type="ARBA" id="ARBA00059169"/>
    </source>
</evidence>
<evidence type="ECO:0000313" key="11">
    <source>
        <dbReference type="Proteomes" id="UP000261540"/>
    </source>
</evidence>
<protein>
    <recommendedName>
        <fullName evidence="9">Profilin</fullName>
    </recommendedName>
</protein>
<name>A0A3B3TC87_9TELE</name>
<accession>A0A3B3TC87</accession>
<dbReference type="GO" id="GO:0008289">
    <property type="term" value="F:lipid binding"/>
    <property type="evidence" value="ECO:0007669"/>
    <property type="project" value="UniProtKB-KW"/>
</dbReference>
<evidence type="ECO:0000256" key="7">
    <source>
        <dbReference type="ARBA" id="ARBA00023121"/>
    </source>
</evidence>
<dbReference type="InterPro" id="IPR036140">
    <property type="entry name" value="PFN_sf"/>
</dbReference>
<sequence length="129" mass="14476">MNRLQILIDDCLIGTKHVGSAAILTIKNASVAAATARFNVSMCSKHCALCTLYYIFLFTRERGLSFQDKSYTCVRADRNSVYSKSNAQGLILVKTSLYIIVATYNENMYPSVCVEAVEKLADYLREKEK</sequence>
<keyword evidence="6" id="KW-0744">Spermatogenesis</keyword>
<dbReference type="CDD" id="cd00148">
    <property type="entry name" value="PROF"/>
    <property type="match status" value="1"/>
</dbReference>
<keyword evidence="9" id="KW-0009">Actin-binding</keyword>
<dbReference type="GO" id="GO:0003785">
    <property type="term" value="F:actin monomer binding"/>
    <property type="evidence" value="ECO:0007669"/>
    <property type="project" value="TreeGrafter"/>
</dbReference>
<dbReference type="GO" id="GO:0005938">
    <property type="term" value="C:cell cortex"/>
    <property type="evidence" value="ECO:0007669"/>
    <property type="project" value="TreeGrafter"/>
</dbReference>
<dbReference type="InterPro" id="IPR005455">
    <property type="entry name" value="PFN_euk"/>
</dbReference>
<proteinExistence type="inferred from homology"/>
<evidence type="ECO:0000256" key="9">
    <source>
        <dbReference type="RuleBase" id="RU003909"/>
    </source>
</evidence>
<keyword evidence="3" id="KW-0217">Developmental protein</keyword>
<evidence type="ECO:0000256" key="3">
    <source>
        <dbReference type="ARBA" id="ARBA00022473"/>
    </source>
</evidence>
<dbReference type="GO" id="GO:0030154">
    <property type="term" value="P:cell differentiation"/>
    <property type="evidence" value="ECO:0007669"/>
    <property type="project" value="UniProtKB-KW"/>
</dbReference>
<dbReference type="Pfam" id="PF00235">
    <property type="entry name" value="Profilin"/>
    <property type="match status" value="1"/>
</dbReference>
<dbReference type="Ensembl" id="ENSPKIT00000021051.1">
    <property type="protein sequence ID" value="ENSPKIP00000040033.1"/>
    <property type="gene ID" value="ENSPKIG00000017157.1"/>
</dbReference>
<dbReference type="Gene3D" id="3.30.450.30">
    <property type="entry name" value="Dynein light chain 2a, cytoplasmic"/>
    <property type="match status" value="1"/>
</dbReference>
<evidence type="ECO:0000256" key="2">
    <source>
        <dbReference type="ARBA" id="ARBA00010058"/>
    </source>
</evidence>
<dbReference type="GeneTree" id="ENSGT00390000017067"/>
<dbReference type="Proteomes" id="UP000261540">
    <property type="component" value="Unplaced"/>
</dbReference>
<dbReference type="PANTHER" id="PTHR11604">
    <property type="entry name" value="PROFILIN"/>
    <property type="match status" value="1"/>
</dbReference>